<dbReference type="EMBL" id="BLLK01000045">
    <property type="protein sequence ID" value="GFH51894.1"/>
    <property type="molecule type" value="Genomic_DNA"/>
</dbReference>
<reference evidence="7 8" key="1">
    <citation type="journal article" date="2021" name="Sci. Rep.">
        <title>The genome of the diatom Chaetoceros tenuissimus carries an ancient integrated fragment of an extant virus.</title>
        <authorList>
            <person name="Hongo Y."/>
            <person name="Kimura K."/>
            <person name="Takaki Y."/>
            <person name="Yoshida Y."/>
            <person name="Baba S."/>
            <person name="Kobayashi G."/>
            <person name="Nagasaki K."/>
            <person name="Hano T."/>
            <person name="Tomaru Y."/>
        </authorList>
    </citation>
    <scope>NUCLEOTIDE SEQUENCE [LARGE SCALE GENOMIC DNA]</scope>
    <source>
        <strain evidence="7 8">NIES-3715</strain>
    </source>
</reference>
<keyword evidence="3" id="KW-0445">Lipid transport</keyword>
<protein>
    <recommendedName>
        <fullName evidence="9">Peroxin/Ferlin domain-containing protein</fullName>
    </recommendedName>
</protein>
<feature type="domain" description="Chorein N-terminal" evidence="5">
    <location>
        <begin position="5"/>
        <end position="548"/>
    </location>
</feature>
<evidence type="ECO:0000256" key="3">
    <source>
        <dbReference type="ARBA" id="ARBA00023055"/>
    </source>
</evidence>
<dbReference type="InterPro" id="IPR026854">
    <property type="entry name" value="VPS13_N"/>
</dbReference>
<feature type="region of interest" description="Disordered" evidence="4">
    <location>
        <begin position="143"/>
        <end position="204"/>
    </location>
</feature>
<evidence type="ECO:0000256" key="4">
    <source>
        <dbReference type="SAM" id="MobiDB-lite"/>
    </source>
</evidence>
<evidence type="ECO:0000313" key="8">
    <source>
        <dbReference type="Proteomes" id="UP001054902"/>
    </source>
</evidence>
<evidence type="ECO:0000256" key="1">
    <source>
        <dbReference type="ARBA" id="ARBA00006545"/>
    </source>
</evidence>
<dbReference type="InterPro" id="IPR026847">
    <property type="entry name" value="VPS13"/>
</dbReference>
<proteinExistence type="inferred from homology"/>
<dbReference type="PANTHER" id="PTHR16166">
    <property type="entry name" value="VACUOLAR PROTEIN SORTING-ASSOCIATED PROTEIN VPS13"/>
    <property type="match status" value="1"/>
</dbReference>
<gene>
    <name evidence="7" type="ORF">CTEN210_08370</name>
</gene>
<feature type="region of interest" description="Disordered" evidence="4">
    <location>
        <begin position="624"/>
        <end position="667"/>
    </location>
</feature>
<organism evidence="7 8">
    <name type="scientific">Chaetoceros tenuissimus</name>
    <dbReference type="NCBI Taxonomy" id="426638"/>
    <lineage>
        <taxon>Eukaryota</taxon>
        <taxon>Sar</taxon>
        <taxon>Stramenopiles</taxon>
        <taxon>Ochrophyta</taxon>
        <taxon>Bacillariophyta</taxon>
        <taxon>Coscinodiscophyceae</taxon>
        <taxon>Chaetocerotophycidae</taxon>
        <taxon>Chaetocerotales</taxon>
        <taxon>Chaetocerotaceae</taxon>
        <taxon>Chaetoceros</taxon>
    </lineage>
</organism>
<evidence type="ECO:0008006" key="9">
    <source>
        <dbReference type="Google" id="ProtNLM"/>
    </source>
</evidence>
<dbReference type="PANTHER" id="PTHR16166:SF93">
    <property type="entry name" value="INTERMEMBRANE LIPID TRANSFER PROTEIN VPS13"/>
    <property type="match status" value="1"/>
</dbReference>
<name>A0AAD3CU64_9STRA</name>
<keyword evidence="8" id="KW-1185">Reference proteome</keyword>
<dbReference type="Pfam" id="PF25036">
    <property type="entry name" value="VPS13_VAB"/>
    <property type="match status" value="1"/>
</dbReference>
<feature type="region of interest" description="Disordered" evidence="4">
    <location>
        <begin position="558"/>
        <end position="608"/>
    </location>
</feature>
<dbReference type="InterPro" id="IPR009543">
    <property type="entry name" value="VPS13_VAB"/>
</dbReference>
<dbReference type="Pfam" id="PF12624">
    <property type="entry name" value="VPS13_N"/>
    <property type="match status" value="1"/>
</dbReference>
<dbReference type="GO" id="GO:0045053">
    <property type="term" value="P:protein retention in Golgi apparatus"/>
    <property type="evidence" value="ECO:0007669"/>
    <property type="project" value="TreeGrafter"/>
</dbReference>
<evidence type="ECO:0000313" key="7">
    <source>
        <dbReference type="EMBL" id="GFH51894.1"/>
    </source>
</evidence>
<feature type="domain" description="Vacuolar protein sorting-associated protein 13 VPS13 adaptor binding" evidence="6">
    <location>
        <begin position="1845"/>
        <end position="2392"/>
    </location>
</feature>
<evidence type="ECO:0000256" key="2">
    <source>
        <dbReference type="ARBA" id="ARBA00022448"/>
    </source>
</evidence>
<comment type="caution">
    <text evidence="7">The sequence shown here is derived from an EMBL/GenBank/DDBJ whole genome shotgun (WGS) entry which is preliminary data.</text>
</comment>
<feature type="compositionally biased region" description="Polar residues" evidence="4">
    <location>
        <begin position="170"/>
        <end position="204"/>
    </location>
</feature>
<keyword evidence="2" id="KW-0813">Transport</keyword>
<evidence type="ECO:0000259" key="5">
    <source>
        <dbReference type="Pfam" id="PF12624"/>
    </source>
</evidence>
<dbReference type="GO" id="GO:0006869">
    <property type="term" value="P:lipid transport"/>
    <property type="evidence" value="ECO:0007669"/>
    <property type="project" value="UniProtKB-KW"/>
</dbReference>
<dbReference type="Proteomes" id="UP001054902">
    <property type="component" value="Unassembled WGS sequence"/>
</dbReference>
<feature type="compositionally biased region" description="Basic residues" evidence="4">
    <location>
        <begin position="583"/>
        <end position="603"/>
    </location>
</feature>
<feature type="compositionally biased region" description="Basic and acidic residues" evidence="4">
    <location>
        <begin position="645"/>
        <end position="657"/>
    </location>
</feature>
<sequence length="3335" mass="376146">MVAKKIIIRLMEEVLGEYIINISPENLKVAVLRGKIKLENVQLDGDLIGSHVLSAVGLSGFAVLSCTAEKLRANIPWGRLEKDPTTFELSGIQLICVPLLPSNATKIYGAGTKIDPKCFIRTRVKRAALARFERNFFSWRIPGEGPSRRNKDSGNDNRGGKTRRKRRDSGQNWDEQSVGNASTFTTDTRDTSVAGNSVMSDNNQDISDAQKNAWREKLISKLFRNIEISINDIHVRCEVSEGALVNDDQTTTTKSAPGVDTNADKRSFAFGVHSSSMKFKSANSQWQTGKNVDWKSDDKEEDAPENRFKVVDINKLALYWDDSPPVMVSESEILKFNNPQMSEHKVYTIIRSAMTKLRSHQDPGRITRQLLATGEQPNTKHAQSESALPKLPHSYILNESDMEVRIKFTLFDDSRSNVCSAEIMPLQVNLSFTPSQLRQRRLLEYTMIGQRRLDTMLHQRPTKRPTEDPKSWWKYAISCVMTCQTRRPWRDVKAIISKRSEYIGLIQKKHLKKRLNSQDRQLLLQLEDTLPIETLLAFHLIALRNVVKYRERSLSPKKYRKGYDDDASTVADSPSISSEHSRISRRSFIRSPNIRKHRSRSRKRGDDEVSVVSQLENLSLNVNEGQGRQIGLPRSPASKTISAKVPKERFSPPKDKQSYSFEDNGSVAPSVQSNGASMYFDFEDFNDFEDNANDSESTAEKSAMVKIICANSLVAYVSLVDNQNGSTLLDGEIQLSLWAQLSAISGTALLLDIRKSTCFGFAKGEKLEFFDFIEGQNQKEEEKLEKEDGEITVESEVTLPLELPSSFDEDGINLEEFIKTLSQTDLSLPPRGVPCRVLIGINETKTEVQVASNGATLIYNSECLRGFMKSMFPSKKEENRSVYSTQLRNSATQTAHDAQVALISPRAMSIKVRMERPKFLIPVSRDETDGTLIVDGKSLQVHITKPEMRANLKMGFIASRLHANFYTSMDCKTFLDCANPKQDPQESISVVKPFDLSIEMDRSGEGPAFRKEKNGVPYLQNRFVAMTFSTISINLIDVDVLAIAIGRWYASEILALKDKGKSFEQSDASCSQQDIDAHVVKDELIEDETTLTMDGIELFLNGHEIDTDGGKSTYAVNMSNVDALLCHRGTFGSFDFDIGHVSVIQQKVTPSLFSKTDIPLLVCAPPKRLVSTQKNALNSALNLKLTKSSELQSNEFDITFGKLIVRMTPFSLSDCSRAVSRIIQSTKIISQEMERRVHYALRSARTTDSRDHSIVGNPTGATNVTGDLTAISSVTLNRYERDESMFLIKLAAKESTVQICLDHETNNLKPNIQISASMLLMFQSTANLDNSGVSVSHASFDNVWLSLVDGINVVPRKLKKCKPIIEPFGLEVRVGKSRSSLGAVTQQEFRFDCESMNVTLEKYNIVYMATIAKMYANAVKTVRNSFQQKEKRVPFLTRDNLVTTKIHGQMQPWSITLMHKESNNSKSIPLIQAIGTVGGRVEGLGGSINGEANIELSISYYSVNVEDWSLVTDLKTNIFINQSEDKRFDFDVSLINVMTMNITSEMLYLLAKEIHKKDTEKLETSVEKVRKPTLKIINDSGIDLYIARIEDTTTSSNLIDDSNSLTDTVSMEPTGNVLVKDGCDEMLKLSEENLKLAIMPVLTDEQEKVLGELEPALDVPVTKKEQGSDVFNFTPKRMTTRDERNTLDPVFEYCFQNQRLRSAFNEASTLENGRDLLSCQVWSTSDQIYTQGIGNHWLYPYLEDDVPEWSDSTFSMAMDKDRSILPDNKWVWLNDWEVEVSGELGKEIDADGWDYANTFYKFGKERQYFREGSVCRRRRWFRCRMLKKILSGKTTVPIPITLTWSNVDDQKVLHISSRFMVVNNVDMPLSFLGYNPSWQDDRVVSSIKYGEKSSIPLEFSSITHLSIAIQGKTGFHKTERFMILPTGHNSMRYIRTRMYLDSIKTTEEFLSSRSLHFLVTIHHADNITRISIDPVVKVQNLLPFPLQFKLLEAAKQVQGDSNDFLQNEDNLNIVESKVDIGLDVSSVSVDPSLNPYLSIRVPGYTWSPFQRIVNRLHNETSWKPDKFDASITAPNILSTEEQRIGYTSLITLKSKDAGQDYLTVLLEVEPGHCPTLRIYAQYWISDISGFGLRFCDGSKDLLGTVLVESDDRRSYKRYKSNLNVTGHEWAVGKNGMCTYYTDERKVSIAVDLFKGDISGKPLRSIRSEWSSLLDISNVMPKTTFFVDEANSSKRYEFCYEVENAPEPFGRTKIMKIYSRFHLVNLCKSALYIKQNLNDEDMSFIPPDGSIPFHWEDCKSTFTVHMSTNCVNWSFGKVSLDKIGITSLTLQDSSGIVTVLQVEVQLASKKDQGGVTILVWNSTDAHPLYCLKNSSSKTIICSQQRPNDESEKDLSNIGTDEENNILTSTFGCGGSAQVNSITSIVQSCQYNHYNEKTSADFTEWVLRKGEEKHFGFDDPQKSHILEWTVQSRVPIKKEVIDVDSIGSFCVIVLPDGEEIGCVVRVLRSTKLIEFVDSTSSCDKGSDLLEIMKNKVYENSFLRPEQNEYLNKKAAFTLTFQIPSFEISVIDNYLKSQAGREILLLSCEKLYFYFARNYDGNEEIELKINDCQIDNFLPRAQHQVLMSFRHDDAEPILHLSGVGRSSPDEIGTVYRYIALRLLDLRIALDRETVEYLVQYFKPLRSQNYLLSKDPREYIIHLTNVISEMNTADGLQSMNQTVNSKRVYIEEFHLHPAIVSLTFTQDWSFDTPSSQAPAFLHYVRVIPSILNAQLIFTSFVVSHVFESPVVIRDIIRSHYVSQMTQHALTLIGSLAILTGPADFLANIGTGVRDFFYEPINGLVHGPAQFIEGLENGSISLVRGVFVGVVRGAANMTGALNEGLVNLTDDEFIEERLAYQQNIREITRNSKDLSISDILAFAGASVAHGWRSGALGLYEKPVQNFNRHGAPGFISGVRHALVDAFVKPIIGIGDGAILVMQHVTKGDGNDEIVLKQKRMRRALPRKVNGTLILPYDIDSANAQRIITGNGKSENAYLGHVQTKTFLIIAGDKFLQFLYSDRSNKEETYYWQEISHFYKKEEVLLYLTLFTRYGMKTKIIELDTADQLENLFKLLTIKEGIMLNAKNSIVKDTSKDIASVIEDLPLPGMETKQAGYFFGSINAEEMVPDAIGEDEIQIVEDCYEHFGVTGSDSNSFLSEIDEEAWLLIRAWKLKFSGMHSKACILAGFINSTNSDIQIKNGLLHEGGSPCCIIPSQGFDELNNVLKPGSAVIFFAWQRPPSYEHDGRIWLEVQTNVFVCSLINRKDAETKIEMMAGNDHECVVLERSIATWWSKFWILIK</sequence>
<evidence type="ECO:0000259" key="6">
    <source>
        <dbReference type="Pfam" id="PF25036"/>
    </source>
</evidence>
<feature type="compositionally biased region" description="Basic and acidic residues" evidence="4">
    <location>
        <begin position="146"/>
        <end position="159"/>
    </location>
</feature>
<accession>A0AAD3CU64</accession>
<comment type="similarity">
    <text evidence="1">Belongs to the VPS13 family.</text>
</comment>
<feature type="compositionally biased region" description="Polar residues" evidence="4">
    <location>
        <begin position="658"/>
        <end position="667"/>
    </location>
</feature>
<dbReference type="GO" id="GO:0006623">
    <property type="term" value="P:protein targeting to vacuole"/>
    <property type="evidence" value="ECO:0007669"/>
    <property type="project" value="TreeGrafter"/>
</dbReference>